<sequence>MPIFAYQSLNSNSSTEHGISASNSQHFTRMTHNHLASSGGRWALGMPTAEGASPDVPVQGPAELLSTASQGYMNKGQNDNAGFLSMIEGKARQTHQHLIRALGGCDLLVYGELDGSHSQWSSMQQNAGQLFSASSASKSCNCFSVHKSNGSMHKLLGEGTGWIAIKSNNVNAVFVHVPNAIAKSESDTVNFYRAINNHLMHSGAGQIDIIMGDTNQPRDGFTQGAASKAVGQVFADAHPGTTIQPYDSYQRSFGGTNSTGTSKYDVAVYNTGTVRVGNMIYLSQCTPVSDQSSRHVAAVTDHMGIGVEVTK</sequence>
<dbReference type="EMBL" id="JACHWZ010000006">
    <property type="protein sequence ID" value="MBB3060871.1"/>
    <property type="molecule type" value="Genomic_DNA"/>
</dbReference>
<evidence type="ECO:0000313" key="1">
    <source>
        <dbReference type="EMBL" id="MBB3060871.1"/>
    </source>
</evidence>
<gene>
    <name evidence="1" type="ORF">FHS09_001691</name>
</gene>
<name>A0A7W4WAU6_9GAMM</name>
<proteinExistence type="predicted"/>
<dbReference type="Proteomes" id="UP000535937">
    <property type="component" value="Unassembled WGS sequence"/>
</dbReference>
<organism evidence="1 2">
    <name type="scientific">Microbulbifer rhizosphaerae</name>
    <dbReference type="NCBI Taxonomy" id="1562603"/>
    <lineage>
        <taxon>Bacteria</taxon>
        <taxon>Pseudomonadati</taxon>
        <taxon>Pseudomonadota</taxon>
        <taxon>Gammaproteobacteria</taxon>
        <taxon>Cellvibrionales</taxon>
        <taxon>Microbulbiferaceae</taxon>
        <taxon>Microbulbifer</taxon>
    </lineage>
</organism>
<evidence type="ECO:0008006" key="3">
    <source>
        <dbReference type="Google" id="ProtNLM"/>
    </source>
</evidence>
<protein>
    <recommendedName>
        <fullName evidence="3">Endonuclease/Exonuclease/phosphatase family protein</fullName>
    </recommendedName>
</protein>
<reference evidence="1 2" key="1">
    <citation type="submission" date="2020-08" db="EMBL/GenBank/DDBJ databases">
        <title>Genomic Encyclopedia of Type Strains, Phase III (KMG-III): the genomes of soil and plant-associated and newly described type strains.</title>
        <authorList>
            <person name="Whitman W."/>
        </authorList>
    </citation>
    <scope>NUCLEOTIDE SEQUENCE [LARGE SCALE GENOMIC DNA]</scope>
    <source>
        <strain evidence="1 2">CECT 8799</strain>
    </source>
</reference>
<evidence type="ECO:0000313" key="2">
    <source>
        <dbReference type="Proteomes" id="UP000535937"/>
    </source>
</evidence>
<comment type="caution">
    <text evidence="1">The sequence shown here is derived from an EMBL/GenBank/DDBJ whole genome shotgun (WGS) entry which is preliminary data.</text>
</comment>
<dbReference type="RefSeq" id="WP_183458685.1">
    <property type="nucleotide sequence ID" value="NZ_JACHWZ010000006.1"/>
</dbReference>
<keyword evidence="2" id="KW-1185">Reference proteome</keyword>
<dbReference type="AlphaFoldDB" id="A0A7W4WAU6"/>
<accession>A0A7W4WAU6</accession>